<accession>A0A8H3BCW6</accession>
<gene>
    <name evidence="2" type="ORF">RDB_LOCUS69436</name>
</gene>
<evidence type="ECO:0000313" key="3">
    <source>
        <dbReference type="Proteomes" id="UP000663831"/>
    </source>
</evidence>
<proteinExistence type="predicted"/>
<feature type="region of interest" description="Disordered" evidence="1">
    <location>
        <begin position="265"/>
        <end position="330"/>
    </location>
</feature>
<organism evidence="2 3">
    <name type="scientific">Rhizoctonia solani</name>
    <dbReference type="NCBI Taxonomy" id="456999"/>
    <lineage>
        <taxon>Eukaryota</taxon>
        <taxon>Fungi</taxon>
        <taxon>Dikarya</taxon>
        <taxon>Basidiomycota</taxon>
        <taxon>Agaricomycotina</taxon>
        <taxon>Agaricomycetes</taxon>
        <taxon>Cantharellales</taxon>
        <taxon>Ceratobasidiaceae</taxon>
        <taxon>Rhizoctonia</taxon>
    </lineage>
</organism>
<dbReference type="Proteomes" id="UP000663831">
    <property type="component" value="Unassembled WGS sequence"/>
</dbReference>
<feature type="compositionally biased region" description="Polar residues" evidence="1">
    <location>
        <begin position="268"/>
        <end position="279"/>
    </location>
</feature>
<dbReference type="InterPro" id="IPR059179">
    <property type="entry name" value="MLKL-like_MCAfunc"/>
</dbReference>
<feature type="compositionally biased region" description="Polar residues" evidence="1">
    <location>
        <begin position="293"/>
        <end position="313"/>
    </location>
</feature>
<dbReference type="CDD" id="cd21037">
    <property type="entry name" value="MLKL_NTD"/>
    <property type="match status" value="1"/>
</dbReference>
<evidence type="ECO:0000256" key="1">
    <source>
        <dbReference type="SAM" id="MobiDB-lite"/>
    </source>
</evidence>
<evidence type="ECO:0000313" key="2">
    <source>
        <dbReference type="EMBL" id="CAE6454082.1"/>
    </source>
</evidence>
<dbReference type="AlphaFoldDB" id="A0A8H3BCW6"/>
<reference evidence="2" key="1">
    <citation type="submission" date="2021-01" db="EMBL/GenBank/DDBJ databases">
        <authorList>
            <person name="Kaushik A."/>
        </authorList>
    </citation>
    <scope>NUCLEOTIDE SEQUENCE</scope>
    <source>
        <strain evidence="2">AG3-1AP</strain>
    </source>
</reference>
<sequence length="403" mass="44891">MKGWRFDFMGIIAEEILRCNTRPSTSTPLSSAQLATFQTKLVSSWYDTQDIEWLISLATHIYTNSFHPVLVISARPGGHYLFNPPINLHQLTMGRISPPTHHRPSLKPRVALTVLSAIATFLPFVGLPMTSLSSVFGGLIEGVQQIVGITRKSRRQELVDFGEYVDSMVSQLVSALRNDQVVQDDTVIRNLEELQKVLDSISRQISRNHSGGWLSRIRRLLFPDESNILRMRRQLDDALHLFQLAASIRLLLETPRVFASVAVPDAPNQPQALNPSDSTIIPAHHHPRAHGSQVEQARGTPQLSPQSEYSTPPHTQPATPRRPPVVAARSSDLEAGKITAAFMNVSSRRHSFQHSRTPIKKMELAIALDHLSPLLAQAGRVLEALEASQESAEIFRTIAEMEH</sequence>
<dbReference type="EMBL" id="CAJMWV010002079">
    <property type="protein sequence ID" value="CAE6454082.1"/>
    <property type="molecule type" value="Genomic_DNA"/>
</dbReference>
<protein>
    <submittedName>
        <fullName evidence="2">Uncharacterized protein</fullName>
    </submittedName>
</protein>
<name>A0A8H3BCW6_9AGAM</name>
<comment type="caution">
    <text evidence="2">The sequence shown here is derived from an EMBL/GenBank/DDBJ whole genome shotgun (WGS) entry which is preliminary data.</text>
</comment>